<organism evidence="1">
    <name type="scientific">freshwater metagenome</name>
    <dbReference type="NCBI Taxonomy" id="449393"/>
    <lineage>
        <taxon>unclassified sequences</taxon>
        <taxon>metagenomes</taxon>
        <taxon>ecological metagenomes</taxon>
    </lineage>
</organism>
<dbReference type="SUPFAM" id="SSF54285">
    <property type="entry name" value="MoaD/ThiS"/>
    <property type="match status" value="1"/>
</dbReference>
<dbReference type="InterPro" id="IPR003749">
    <property type="entry name" value="ThiS/MoaD-like"/>
</dbReference>
<dbReference type="AlphaFoldDB" id="A0A6J7AIX6"/>
<dbReference type="EMBL" id="CAFBLT010000004">
    <property type="protein sequence ID" value="CAB4884351.1"/>
    <property type="molecule type" value="Genomic_DNA"/>
</dbReference>
<dbReference type="PANTHER" id="PTHR34472:SF1">
    <property type="entry name" value="SULFUR CARRIER PROTEIN THIS"/>
    <property type="match status" value="1"/>
</dbReference>
<evidence type="ECO:0000313" key="1">
    <source>
        <dbReference type="EMBL" id="CAB4832139.1"/>
    </source>
</evidence>
<dbReference type="EMBL" id="CAFBPM010000011">
    <property type="protein sequence ID" value="CAB5025174.1"/>
    <property type="molecule type" value="Genomic_DNA"/>
</dbReference>
<reference evidence="1" key="1">
    <citation type="submission" date="2020-05" db="EMBL/GenBank/DDBJ databases">
        <authorList>
            <person name="Chiriac C."/>
            <person name="Salcher M."/>
            <person name="Ghai R."/>
            <person name="Kavagutti S V."/>
        </authorList>
    </citation>
    <scope>NUCLEOTIDE SEQUENCE</scope>
</reference>
<dbReference type="InterPro" id="IPR010035">
    <property type="entry name" value="Thi_S"/>
</dbReference>
<dbReference type="Gene3D" id="3.10.20.30">
    <property type="match status" value="1"/>
</dbReference>
<gene>
    <name evidence="1" type="ORF">UFOPK3164_01306</name>
    <name evidence="2" type="ORF">UFOPK3427_01881</name>
    <name evidence="3" type="ORF">UFOPK4112_01159</name>
</gene>
<proteinExistence type="predicted"/>
<dbReference type="CDD" id="cd00565">
    <property type="entry name" value="Ubl_ThiS"/>
    <property type="match status" value="1"/>
</dbReference>
<dbReference type="InterPro" id="IPR012675">
    <property type="entry name" value="Beta-grasp_dom_sf"/>
</dbReference>
<name>A0A6J7AIX6_9ZZZZ</name>
<sequence>MIEITLNGVVTSLPTNSHIEAVVKMVAPSPRGIAVALNGEVVSRSLWGSTSCQAGDVIEIVTAAAGG</sequence>
<dbReference type="PANTHER" id="PTHR34472">
    <property type="entry name" value="SULFUR CARRIER PROTEIN THIS"/>
    <property type="match status" value="1"/>
</dbReference>
<protein>
    <submittedName>
        <fullName evidence="1">Unannotated protein</fullName>
    </submittedName>
</protein>
<dbReference type="Pfam" id="PF02597">
    <property type="entry name" value="ThiS"/>
    <property type="match status" value="1"/>
</dbReference>
<accession>A0A6J7AIX6</accession>
<evidence type="ECO:0000313" key="2">
    <source>
        <dbReference type="EMBL" id="CAB4884351.1"/>
    </source>
</evidence>
<dbReference type="NCBIfam" id="TIGR01683">
    <property type="entry name" value="thiS"/>
    <property type="match status" value="1"/>
</dbReference>
<evidence type="ECO:0000313" key="3">
    <source>
        <dbReference type="EMBL" id="CAB5025174.1"/>
    </source>
</evidence>
<dbReference type="EMBL" id="CAFABE010000070">
    <property type="protein sequence ID" value="CAB4832139.1"/>
    <property type="molecule type" value="Genomic_DNA"/>
</dbReference>
<dbReference type="InterPro" id="IPR016155">
    <property type="entry name" value="Mopterin_synth/thiamin_S_b"/>
</dbReference>